<protein>
    <submittedName>
        <fullName evidence="1">Uncharacterized protein</fullName>
    </submittedName>
</protein>
<dbReference type="AlphaFoldDB" id="A0A238ZUG2"/>
<organism evidence="1 2">
    <name type="scientific">Humidesulfovibrio mexicanus</name>
    <dbReference type="NCBI Taxonomy" id="147047"/>
    <lineage>
        <taxon>Bacteria</taxon>
        <taxon>Pseudomonadati</taxon>
        <taxon>Thermodesulfobacteriota</taxon>
        <taxon>Desulfovibrionia</taxon>
        <taxon>Desulfovibrionales</taxon>
        <taxon>Desulfovibrionaceae</taxon>
        <taxon>Humidesulfovibrio</taxon>
    </lineage>
</organism>
<keyword evidence="2" id="KW-1185">Reference proteome</keyword>
<name>A0A238ZUG2_9BACT</name>
<reference evidence="1 2" key="1">
    <citation type="submission" date="2017-06" db="EMBL/GenBank/DDBJ databases">
        <authorList>
            <person name="Kim H.J."/>
            <person name="Triplett B.A."/>
        </authorList>
    </citation>
    <scope>NUCLEOTIDE SEQUENCE [LARGE SCALE GENOMIC DNA]</scope>
    <source>
        <strain evidence="1 2">DSM 13116</strain>
    </source>
</reference>
<accession>A0A238ZUG2</accession>
<proteinExistence type="predicted"/>
<evidence type="ECO:0000313" key="1">
    <source>
        <dbReference type="EMBL" id="SNR86975.1"/>
    </source>
</evidence>
<dbReference type="OrthoDB" id="5460256at2"/>
<dbReference type="EMBL" id="FZOC01000003">
    <property type="protein sequence ID" value="SNR86975.1"/>
    <property type="molecule type" value="Genomic_DNA"/>
</dbReference>
<sequence>MAICLSQHAHPALKSLARLPRLRFFELRDHHEAYGAGAWAEHPDCMELHLELFRFGPATVRTMRADLAEFKAMALALGKRRIVGLRTEDGMAVDSRWPRFTKLFGFTGQRVFQAAELELD</sequence>
<dbReference type="Proteomes" id="UP000198324">
    <property type="component" value="Unassembled WGS sequence"/>
</dbReference>
<evidence type="ECO:0000313" key="2">
    <source>
        <dbReference type="Proteomes" id="UP000198324"/>
    </source>
</evidence>
<gene>
    <name evidence="1" type="ORF">SAMN04488503_1617</name>
</gene>
<dbReference type="RefSeq" id="WP_089273559.1">
    <property type="nucleotide sequence ID" value="NZ_FZOC01000003.1"/>
</dbReference>